<proteinExistence type="predicted"/>
<evidence type="ECO:0000313" key="2">
    <source>
        <dbReference type="EMBL" id="UOQ86526.1"/>
    </source>
</evidence>
<dbReference type="EMBL" id="CP095071">
    <property type="protein sequence ID" value="UOQ86526.1"/>
    <property type="molecule type" value="Genomic_DNA"/>
</dbReference>
<gene>
    <name evidence="2" type="ORF">MUN87_06465</name>
</gene>
<evidence type="ECO:0000256" key="1">
    <source>
        <dbReference type="SAM" id="MobiDB-lite"/>
    </source>
</evidence>
<keyword evidence="3" id="KW-1185">Reference proteome</keyword>
<feature type="compositionally biased region" description="Acidic residues" evidence="1">
    <location>
        <begin position="20"/>
        <end position="30"/>
    </location>
</feature>
<reference evidence="2 3" key="1">
    <citation type="submission" date="2022-04" db="EMBL/GenBank/DDBJ databases">
        <title>Gracilibacillus sp. isolated from saltern.</title>
        <authorList>
            <person name="Won M."/>
            <person name="Lee C.-M."/>
            <person name="Woen H.-Y."/>
            <person name="Kwon S.-W."/>
        </authorList>
    </citation>
    <scope>NUCLEOTIDE SEQUENCE [LARGE SCALE GENOMIC DNA]</scope>
    <source>
        <strain evidence="2 3">SSPM10-3</strain>
    </source>
</reference>
<evidence type="ECO:0000313" key="3">
    <source>
        <dbReference type="Proteomes" id="UP000831537"/>
    </source>
</evidence>
<feature type="compositionally biased region" description="Basic and acidic residues" evidence="1">
    <location>
        <begin position="1"/>
        <end position="19"/>
    </location>
</feature>
<accession>A0ABY4GQM4</accession>
<name>A0ABY4GQM4_9BACI</name>
<dbReference type="Proteomes" id="UP000831537">
    <property type="component" value="Chromosome"/>
</dbReference>
<organism evidence="2 3">
    <name type="scientific">Gracilibacillus salinarum</name>
    <dbReference type="NCBI Taxonomy" id="2932255"/>
    <lineage>
        <taxon>Bacteria</taxon>
        <taxon>Bacillati</taxon>
        <taxon>Bacillota</taxon>
        <taxon>Bacilli</taxon>
        <taxon>Bacillales</taxon>
        <taxon>Bacillaceae</taxon>
        <taxon>Gracilibacillus</taxon>
    </lineage>
</organism>
<feature type="region of interest" description="Disordered" evidence="1">
    <location>
        <begin position="1"/>
        <end position="30"/>
    </location>
</feature>
<protein>
    <submittedName>
        <fullName evidence="2">Uncharacterized protein</fullName>
    </submittedName>
</protein>
<dbReference type="RefSeq" id="WP_244746893.1">
    <property type="nucleotide sequence ID" value="NZ_CP095071.1"/>
</dbReference>
<sequence>MAQDKDNRFDRLMFGKKEEEKEDPASEETDETFDLIDTFQLLSDTYQKLSPLKDLFGKSSKK</sequence>